<evidence type="ECO:0000313" key="1">
    <source>
        <dbReference type="EMBL" id="PFK40892.1"/>
    </source>
</evidence>
<protein>
    <submittedName>
        <fullName evidence="1">Spore coat protein</fullName>
    </submittedName>
</protein>
<sequence length="191" mass="21744">MSTISSDLLYGLIGESVRVNRGGPESQKGTVVAVYSDHFILLSENRTFYYYQFQHLKSITKNAKDVAADLGALPTFAEGEDFQGLLQNLKYRWVKINRGGPEKIEGILQDVSSEYVTLIVKEEVVQIPHFHIKSVNYGLQALEEDEIYGYQGYQGYQGNQSNNQQSNQNTVYVPYSRVRATRRSSRYNRGK</sequence>
<reference evidence="1 2" key="1">
    <citation type="submission" date="2017-09" db="EMBL/GenBank/DDBJ databases">
        <title>Large-scale bioinformatics analysis of Bacillus genomes uncovers conserved roles of natural products in bacterial physiology.</title>
        <authorList>
            <consortium name="Agbiome Team Llc"/>
            <person name="Bleich R.M."/>
            <person name="Grubbs K.J."/>
            <person name="Santa Maria K.C."/>
            <person name="Allen S.E."/>
            <person name="Farag S."/>
            <person name="Shank E.A."/>
            <person name="Bowers A."/>
        </authorList>
    </citation>
    <scope>NUCLEOTIDE SEQUENCE [LARGE SCALE GENOMIC DNA]</scope>
    <source>
        <strain evidence="1 2">AFS083043</strain>
    </source>
</reference>
<gene>
    <name evidence="1" type="ORF">COI93_12420</name>
</gene>
<dbReference type="Proteomes" id="UP000242656">
    <property type="component" value="Unassembled WGS sequence"/>
</dbReference>
<comment type="caution">
    <text evidence="1">The sequence shown here is derived from an EMBL/GenBank/DDBJ whole genome shotgun (WGS) entry which is preliminary data.</text>
</comment>
<keyword evidence="1" id="KW-0946">Virion</keyword>
<dbReference type="AlphaFoldDB" id="A0A2B0M9L0"/>
<name>A0A2B0M9L0_BACCE</name>
<dbReference type="RefSeq" id="WP_098491050.1">
    <property type="nucleotide sequence ID" value="NZ_NUWN01000047.1"/>
</dbReference>
<keyword evidence="1" id="KW-0167">Capsid protein</keyword>
<accession>A0A2B0M9L0</accession>
<proteinExistence type="predicted"/>
<organism evidence="1 2">
    <name type="scientific">Bacillus cereus</name>
    <dbReference type="NCBI Taxonomy" id="1396"/>
    <lineage>
        <taxon>Bacteria</taxon>
        <taxon>Bacillati</taxon>
        <taxon>Bacillota</taxon>
        <taxon>Bacilli</taxon>
        <taxon>Bacillales</taxon>
        <taxon>Bacillaceae</taxon>
        <taxon>Bacillus</taxon>
        <taxon>Bacillus cereus group</taxon>
    </lineage>
</organism>
<evidence type="ECO:0000313" key="2">
    <source>
        <dbReference type="Proteomes" id="UP000242656"/>
    </source>
</evidence>
<dbReference type="EMBL" id="NUWN01000047">
    <property type="protein sequence ID" value="PFK40892.1"/>
    <property type="molecule type" value="Genomic_DNA"/>
</dbReference>